<keyword evidence="2" id="KW-1185">Reference proteome</keyword>
<dbReference type="InterPro" id="IPR025558">
    <property type="entry name" value="DUF4283"/>
</dbReference>
<dbReference type="Proteomes" id="UP000694864">
    <property type="component" value="Chromosome 16"/>
</dbReference>
<evidence type="ECO:0000313" key="3">
    <source>
        <dbReference type="RefSeq" id="XP_019093318.1"/>
    </source>
</evidence>
<dbReference type="RefSeq" id="XP_019093318.1">
    <property type="nucleotide sequence ID" value="XM_019237773.1"/>
</dbReference>
<dbReference type="InterPro" id="IPR036691">
    <property type="entry name" value="Endo/exonu/phosph_ase_sf"/>
</dbReference>
<gene>
    <name evidence="3" type="primary">LOC109129511</name>
</gene>
<dbReference type="Pfam" id="PF14111">
    <property type="entry name" value="DUF4283"/>
    <property type="match status" value="1"/>
</dbReference>
<evidence type="ECO:0000259" key="1">
    <source>
        <dbReference type="Pfam" id="PF14111"/>
    </source>
</evidence>
<dbReference type="PANTHER" id="PTHR33710">
    <property type="entry name" value="BNAC02G09200D PROTEIN"/>
    <property type="match status" value="1"/>
</dbReference>
<dbReference type="Gene3D" id="3.60.10.10">
    <property type="entry name" value="Endonuclease/exonuclease/phosphatase"/>
    <property type="match status" value="1"/>
</dbReference>
<reference evidence="3" key="2">
    <citation type="submission" date="2025-08" db="UniProtKB">
        <authorList>
            <consortium name="RefSeq"/>
        </authorList>
    </citation>
    <scope>IDENTIFICATION</scope>
    <source>
        <tissue evidence="3">Leaf</tissue>
    </source>
</reference>
<proteinExistence type="predicted"/>
<protein>
    <submittedName>
        <fullName evidence="3">Uncharacterized protein LOC109129511</fullName>
    </submittedName>
</protein>
<dbReference type="PANTHER" id="PTHR33710:SF71">
    <property type="entry name" value="ENDONUCLEASE_EXONUCLEASE_PHOSPHATASE DOMAIN-CONTAINING PROTEIN"/>
    <property type="match status" value="1"/>
</dbReference>
<name>A0ABM1R2T0_CAMSA</name>
<dbReference type="SUPFAM" id="SSF56219">
    <property type="entry name" value="DNase I-like"/>
    <property type="match status" value="1"/>
</dbReference>
<accession>A0ABM1R2T0</accession>
<reference evidence="2" key="1">
    <citation type="journal article" date="2014" name="Nat. Commun.">
        <title>The emerging biofuel crop Camelina sativa retains a highly undifferentiated hexaploid genome structure.</title>
        <authorList>
            <person name="Kagale S."/>
            <person name="Koh C."/>
            <person name="Nixon J."/>
            <person name="Bollina V."/>
            <person name="Clarke W.E."/>
            <person name="Tuteja R."/>
            <person name="Spillane C."/>
            <person name="Robinson S.J."/>
            <person name="Links M.G."/>
            <person name="Clarke C."/>
            <person name="Higgins E.E."/>
            <person name="Huebert T."/>
            <person name="Sharpe A.G."/>
            <person name="Parkin I.A."/>
        </authorList>
    </citation>
    <scope>NUCLEOTIDE SEQUENCE [LARGE SCALE GENOMIC DNA]</scope>
    <source>
        <strain evidence="2">cv. DH55</strain>
    </source>
</reference>
<evidence type="ECO:0000313" key="2">
    <source>
        <dbReference type="Proteomes" id="UP000694864"/>
    </source>
</evidence>
<organism evidence="2 3">
    <name type="scientific">Camelina sativa</name>
    <name type="common">False flax</name>
    <name type="synonym">Myagrum sativum</name>
    <dbReference type="NCBI Taxonomy" id="90675"/>
    <lineage>
        <taxon>Eukaryota</taxon>
        <taxon>Viridiplantae</taxon>
        <taxon>Streptophyta</taxon>
        <taxon>Embryophyta</taxon>
        <taxon>Tracheophyta</taxon>
        <taxon>Spermatophyta</taxon>
        <taxon>Magnoliopsida</taxon>
        <taxon>eudicotyledons</taxon>
        <taxon>Gunneridae</taxon>
        <taxon>Pentapetalae</taxon>
        <taxon>rosids</taxon>
        <taxon>malvids</taxon>
        <taxon>Brassicales</taxon>
        <taxon>Brassicaceae</taxon>
        <taxon>Camelineae</taxon>
        <taxon>Camelina</taxon>
    </lineage>
</organism>
<dbReference type="GeneID" id="109129511"/>
<sequence>MTDVNMNANGSFEVPVNLCQEATMVSQFSLLVRPANSRRQNLRAMIRFFPRLWGMDNSVIGRVVEHGRSQFMFPSYEALQLVYRRGRWSFNEWMVAMESWQPNLPDANPLFINFWIQIRGIPLQFFTPPMARYIAETLGLIVDSEIDDIAGGNVEFARVYIQWPLDQPVLFQRRFRFGNDWATISFPDIHNPPPAPNAMVQAADIPFLNLPNLLAMPAPPANIHLEHQEHLPLPPPQHQQVTMSELVPINGHLITIGDLRSLYHNYTATPDPAEAEARRRGLILALEHTSNRILEAVIRPVPLLKSTQRKRRRVYSLMDASLSGGLASFWKSLVDVSILYQDARLVDCYINDKISSFYLSCIYGHPYPQYRPELWERLQRYAVNRDEAWIMIGDFNQIMSNSEKLGGHDRDENTFRDFRDMLTICDMIDLKHTCNKFSWSGQRSIVRDGVRTKELIQCCLDRALTNTEWFATFSASMSTFIEPIESDHRPVIIDLQSDTRVKKGLFRYDHRLVERAGFLQAMKEDWNRLSSLRSFSDKLKFLRTNISKWKQSNVTNSAEEIQML</sequence>
<feature type="domain" description="DUF4283" evidence="1">
    <location>
        <begin position="28"/>
        <end position="103"/>
    </location>
</feature>